<feature type="transmembrane region" description="Helical" evidence="2">
    <location>
        <begin position="6"/>
        <end position="23"/>
    </location>
</feature>
<protein>
    <submittedName>
        <fullName evidence="5">Alpha/beta hydrolase</fullName>
    </submittedName>
</protein>
<dbReference type="AlphaFoldDB" id="A0AAU2W1R5"/>
<evidence type="ECO:0000256" key="1">
    <source>
        <dbReference type="ARBA" id="ARBA00022801"/>
    </source>
</evidence>
<keyword evidence="2" id="KW-1133">Transmembrane helix</keyword>
<dbReference type="InterPro" id="IPR050300">
    <property type="entry name" value="GDXG_lipolytic_enzyme"/>
</dbReference>
<evidence type="ECO:0000313" key="4">
    <source>
        <dbReference type="EMBL" id="WTW66775.1"/>
    </source>
</evidence>
<evidence type="ECO:0000259" key="3">
    <source>
        <dbReference type="Pfam" id="PF20434"/>
    </source>
</evidence>
<gene>
    <name evidence="4" type="ORF">OG398_00065</name>
    <name evidence="5" type="ORF">OG398_38345</name>
</gene>
<reference evidence="5" key="1">
    <citation type="submission" date="2022-10" db="EMBL/GenBank/DDBJ databases">
        <title>The complete genomes of actinobacterial strains from the NBC collection.</title>
        <authorList>
            <person name="Joergensen T.S."/>
            <person name="Alvarez Arevalo M."/>
            <person name="Sterndorff E.B."/>
            <person name="Faurdal D."/>
            <person name="Vuksanovic O."/>
            <person name="Mourched A.-S."/>
            <person name="Charusanti P."/>
            <person name="Shaw S."/>
            <person name="Blin K."/>
            <person name="Weber T."/>
        </authorList>
    </citation>
    <scope>NUCLEOTIDE SEQUENCE</scope>
    <source>
        <strain evidence="5">NBC_00008</strain>
    </source>
</reference>
<evidence type="ECO:0000256" key="2">
    <source>
        <dbReference type="SAM" id="Phobius"/>
    </source>
</evidence>
<organism evidence="5">
    <name type="scientific">Streptomyces sp. NBC_00008</name>
    <dbReference type="NCBI Taxonomy" id="2903610"/>
    <lineage>
        <taxon>Bacteria</taxon>
        <taxon>Bacillati</taxon>
        <taxon>Actinomycetota</taxon>
        <taxon>Actinomycetes</taxon>
        <taxon>Kitasatosporales</taxon>
        <taxon>Streptomycetaceae</taxon>
        <taxon>Streptomyces</taxon>
    </lineage>
</organism>
<dbReference type="InterPro" id="IPR049492">
    <property type="entry name" value="BD-FAE-like_dom"/>
</dbReference>
<dbReference type="Gene3D" id="3.40.50.1820">
    <property type="entry name" value="alpha/beta hydrolase"/>
    <property type="match status" value="1"/>
</dbReference>
<dbReference type="Pfam" id="PF20434">
    <property type="entry name" value="BD-FAE"/>
    <property type="match status" value="1"/>
</dbReference>
<feature type="transmembrane region" description="Helical" evidence="2">
    <location>
        <begin position="35"/>
        <end position="58"/>
    </location>
</feature>
<dbReference type="InterPro" id="IPR029058">
    <property type="entry name" value="AB_hydrolase_fold"/>
</dbReference>
<proteinExistence type="predicted"/>
<dbReference type="EMBL" id="CP108313">
    <property type="protein sequence ID" value="WTW66775.1"/>
    <property type="molecule type" value="Genomic_DNA"/>
</dbReference>
<name>A0AAU2W1R5_9ACTN</name>
<evidence type="ECO:0000313" key="5">
    <source>
        <dbReference type="EMBL" id="WTW73687.1"/>
    </source>
</evidence>
<sequence length="388" mass="42050">MPVGYLIPVVMVAAGTLFALFPAPWSHPLGRPSYFFGLAVNELPFASFLWLLLLPTALAFAEGDIDSTGAWVIVGLAVVTTPGLVVIALRGLGERDRIEHAMAEGLGDGWRATIHADLGAGLRRRLPLARILILPIFRRRWDVRRVAGLAYGDAGRRNLLDVYHHRSRPEGAPVLIHMHGGGYTGGHKNSQSLPLLYRLAGRGWVTVSANYRLKPAVKHPDHLIDLKKTIAWVREHAHEYGADPATLFVAGSSAGGHMASIAALTPNDPAFQPGFEDADTSVTGAIILNGFLGPYWDQGSESSPLGHARPDAPPMFIAHGDLDPLVPASEIRAIAEQLRSVSSNAVVHAELHGGHHAFDLYHSLRFEAVVDAVEAFTAWARSRQRTLR</sequence>
<dbReference type="GO" id="GO:0016787">
    <property type="term" value="F:hydrolase activity"/>
    <property type="evidence" value="ECO:0007669"/>
    <property type="project" value="UniProtKB-KW"/>
</dbReference>
<feature type="domain" description="BD-FAE-like" evidence="3">
    <location>
        <begin position="160"/>
        <end position="273"/>
    </location>
</feature>
<keyword evidence="2" id="KW-0812">Transmembrane</keyword>
<dbReference type="PANTHER" id="PTHR48081">
    <property type="entry name" value="AB HYDROLASE SUPERFAMILY PROTEIN C4A8.06C"/>
    <property type="match status" value="1"/>
</dbReference>
<keyword evidence="1 5" id="KW-0378">Hydrolase</keyword>
<dbReference type="PANTHER" id="PTHR48081:SF33">
    <property type="entry name" value="KYNURENINE FORMAMIDASE"/>
    <property type="match status" value="1"/>
</dbReference>
<feature type="transmembrane region" description="Helical" evidence="2">
    <location>
        <begin position="70"/>
        <end position="92"/>
    </location>
</feature>
<dbReference type="EMBL" id="CP108313">
    <property type="protein sequence ID" value="WTW73687.1"/>
    <property type="molecule type" value="Genomic_DNA"/>
</dbReference>
<dbReference type="SUPFAM" id="SSF53474">
    <property type="entry name" value="alpha/beta-Hydrolases"/>
    <property type="match status" value="1"/>
</dbReference>
<keyword evidence="2" id="KW-0472">Membrane</keyword>
<accession>A0AAU2W1R5</accession>